<dbReference type="Pfam" id="PF14723">
    <property type="entry name" value="SSFA2_C"/>
    <property type="match status" value="1"/>
</dbReference>
<feature type="domain" description="ITPR-interacting" evidence="4">
    <location>
        <begin position="109"/>
        <end position="265"/>
    </location>
</feature>
<accession>A0A4D9ECT4</accession>
<dbReference type="SMART" id="SM01257">
    <property type="entry name" value="KRAP_IP3R_bind"/>
    <property type="match status" value="1"/>
</dbReference>
<feature type="region of interest" description="Disordered" evidence="3">
    <location>
        <begin position="1043"/>
        <end position="1122"/>
    </location>
</feature>
<keyword evidence="6" id="KW-1185">Reference proteome</keyword>
<dbReference type="AlphaFoldDB" id="A0A4D9ECT4"/>
<name>A0A4D9ECT4_9SAUR</name>
<reference evidence="5 6" key="1">
    <citation type="submission" date="2019-04" db="EMBL/GenBank/DDBJ databases">
        <title>Draft genome of the big-headed turtle Platysternon megacephalum.</title>
        <authorList>
            <person name="Gong S."/>
        </authorList>
    </citation>
    <scope>NUCLEOTIDE SEQUENCE [LARGE SCALE GENOMIC DNA]</scope>
    <source>
        <strain evidence="5">DO16091913</strain>
        <tissue evidence="5">Muscle</tissue>
    </source>
</reference>
<evidence type="ECO:0000256" key="2">
    <source>
        <dbReference type="SAM" id="Coils"/>
    </source>
</evidence>
<dbReference type="Pfam" id="PF14722">
    <property type="entry name" value="KRAP_IP3R_bind"/>
    <property type="match status" value="1"/>
</dbReference>
<dbReference type="EMBL" id="QXTE01000076">
    <property type="protein sequence ID" value="TFK07906.1"/>
    <property type="molecule type" value="Genomic_DNA"/>
</dbReference>
<feature type="region of interest" description="Disordered" evidence="3">
    <location>
        <begin position="601"/>
        <end position="623"/>
    </location>
</feature>
<evidence type="ECO:0000259" key="4">
    <source>
        <dbReference type="SMART" id="SM01257"/>
    </source>
</evidence>
<reference evidence="5 6" key="2">
    <citation type="submission" date="2019-04" db="EMBL/GenBank/DDBJ databases">
        <title>The genome sequence of big-headed turtle.</title>
        <authorList>
            <person name="Gong S."/>
        </authorList>
    </citation>
    <scope>NUCLEOTIDE SEQUENCE [LARGE SCALE GENOMIC DNA]</scope>
    <source>
        <strain evidence="5">DO16091913</strain>
        <tissue evidence="5">Muscle</tissue>
    </source>
</reference>
<feature type="compositionally biased region" description="Polar residues" evidence="3">
    <location>
        <begin position="263"/>
        <end position="279"/>
    </location>
</feature>
<evidence type="ECO:0000256" key="1">
    <source>
        <dbReference type="ARBA" id="ARBA00023054"/>
    </source>
</evidence>
<dbReference type="PANTHER" id="PTHR17469:SF14">
    <property type="entry name" value="PROTEIN ITPRID1"/>
    <property type="match status" value="1"/>
</dbReference>
<comment type="caution">
    <text evidence="5">The sequence shown here is derived from an EMBL/GenBank/DDBJ whole genome shotgun (WGS) entry which is preliminary data.</text>
</comment>
<evidence type="ECO:0000313" key="5">
    <source>
        <dbReference type="EMBL" id="TFK07906.1"/>
    </source>
</evidence>
<sequence length="1140" mass="127242">MASESYCHGTSSTFEMNKRDILLFAKASWTHLDEDSLTPTVVDNPLPLSQLEDSKEENIRHWLDSGFFLSTSEDLQQDREKAVSLANPGMVQMTVQSYMRSLHQFSETPVMSRWNSFNSSHSLPSAPKSITEWLELWEKDPVEILLDLGFGTEEPDICTKIPSRFISNASVAKGINIRVFLEAQKQRMDIENPNLYGRFRQLEVLDHVTSAFSSLLNGVNTQQQKSEESNGEEKSMTDIERNKAEATRAKRRRLGHLLRKASRQATILQRSARASGNSKSFKDREEQSPTYAEMNRRTAIKTGFSENNTLVGLTEEQSSTEDDALTLSQLSQAPTGKSQIYSYIPIKQPQLPSASEMSVKDRPRKESNLLLTHTLRRVSGLKGKPPDSFEMEEIQSFEDETPERNLHDSTSEVLVTRTNSCQSDSSGFLEEPPEPLPLQNPPFPGHLNLSCDTHDRKEALPHRTALAVSHQDQKPKGPVANTSTADCKNIPRVSSPDREHKDQREETALSLTVEDGLHQIFGDQSEGFVKEMVYNANKQELKIGRGQLEKEESCIQQQTPCFQAGDQDVGDIVIPELDCHLYFSSVPKSPAPVHTEENGTTPIDFTGSGGCAKQEAREGPLTEEDAGKAIKENIQEGITGHVKGKQCDKEIFSKVDTLVPVTKATSSQQFCKPDIDINSISRSCETGTPETQWQVSQVQNESKVISSSSLEVANFSAYCRSEFSSQESTETCCLGKISEATKLEKNDSVQNAEIHTNPSKSVTVQMSSRLVSTVQKVSLSEGLGKDQSLEIKSIGSQCSEGEPVITSELGILKESLKETREASIQTDTIGIKTRNWWPDPNLLPPFCRHGHLTKSVSLDTGLYGKYRSSYHETLGAQSAQCSHRCRVCCHHCCFQWAFPFTASSKHLGACCSNHGTIELQLLKTLALLQDTAVRSISPCTLHEIEAMKSSCQSFREKLDEIEQHLIEQQDLFSSAMSDEGREEKRQLQVLRQAVRREVSELEFQLNDQSRQAREGILMQLDQLLGEQSHLFSELGLPDWKEERNAQNKQVAPDATDTTHPRAGCSKTVVPRRLSRSETFPSTLSASVPGTPEIQFPAMATAELDPQELPTSKKEIKGPPQPKIDFKAFLQSLKKSFRNFQ</sequence>
<feature type="compositionally biased region" description="Basic and acidic residues" evidence="3">
    <location>
        <begin position="614"/>
        <end position="623"/>
    </location>
</feature>
<dbReference type="GO" id="GO:0005102">
    <property type="term" value="F:signaling receptor binding"/>
    <property type="evidence" value="ECO:0007669"/>
    <property type="project" value="InterPro"/>
</dbReference>
<feature type="compositionally biased region" description="Basic and acidic residues" evidence="3">
    <location>
        <begin position="225"/>
        <end position="248"/>
    </location>
</feature>
<gene>
    <name evidence="5" type="ORF">DR999_PMT09213</name>
</gene>
<feature type="region of interest" description="Disordered" evidence="3">
    <location>
        <begin position="219"/>
        <end position="292"/>
    </location>
</feature>
<evidence type="ECO:0000256" key="3">
    <source>
        <dbReference type="SAM" id="MobiDB-lite"/>
    </source>
</evidence>
<organism evidence="5 6">
    <name type="scientific">Platysternon megacephalum</name>
    <name type="common">big-headed turtle</name>
    <dbReference type="NCBI Taxonomy" id="55544"/>
    <lineage>
        <taxon>Eukaryota</taxon>
        <taxon>Metazoa</taxon>
        <taxon>Chordata</taxon>
        <taxon>Craniata</taxon>
        <taxon>Vertebrata</taxon>
        <taxon>Euteleostomi</taxon>
        <taxon>Archelosauria</taxon>
        <taxon>Testudinata</taxon>
        <taxon>Testudines</taxon>
        <taxon>Cryptodira</taxon>
        <taxon>Durocryptodira</taxon>
        <taxon>Testudinoidea</taxon>
        <taxon>Platysternidae</taxon>
        <taxon>Platysternon</taxon>
    </lineage>
</organism>
<feature type="compositionally biased region" description="Polar residues" evidence="3">
    <location>
        <begin position="1076"/>
        <end position="1087"/>
    </location>
</feature>
<keyword evidence="1 2" id="KW-0175">Coiled coil</keyword>
<dbReference type="OrthoDB" id="6088188at2759"/>
<dbReference type="Proteomes" id="UP000297703">
    <property type="component" value="Unassembled WGS sequence"/>
</dbReference>
<evidence type="ECO:0000313" key="6">
    <source>
        <dbReference type="Proteomes" id="UP000297703"/>
    </source>
</evidence>
<feature type="coiled-coil region" evidence="2">
    <location>
        <begin position="944"/>
        <end position="1011"/>
    </location>
</feature>
<feature type="compositionally biased region" description="Basic residues" evidence="3">
    <location>
        <begin position="249"/>
        <end position="262"/>
    </location>
</feature>
<protein>
    <submittedName>
        <fullName evidence="5">C2 calcium-dependent domain-containing protein 4C-like</fullName>
    </submittedName>
</protein>
<proteinExistence type="predicted"/>
<dbReference type="InterPro" id="IPR043444">
    <property type="entry name" value="TESPA1-like"/>
</dbReference>
<dbReference type="InterPro" id="IPR029325">
    <property type="entry name" value="ITPR-bd"/>
</dbReference>
<dbReference type="PANTHER" id="PTHR17469">
    <property type="entry name" value="SPERM SPECIFIC ANTIGEN 2-RELATED"/>
    <property type="match status" value="1"/>
</dbReference>
<feature type="region of interest" description="Disordered" evidence="3">
    <location>
        <begin position="466"/>
        <end position="503"/>
    </location>
</feature>
<dbReference type="InterPro" id="IPR029326">
    <property type="entry name" value="SSFA2_C"/>
</dbReference>